<feature type="region of interest" description="Disordered" evidence="1">
    <location>
        <begin position="455"/>
        <end position="533"/>
    </location>
</feature>
<dbReference type="PANTHER" id="PTHR14187">
    <property type="entry name" value="ALPHA KINASE/ELONGATION FACTOR 2 KINASE"/>
    <property type="match status" value="1"/>
</dbReference>
<evidence type="ECO:0008006" key="4">
    <source>
        <dbReference type="Google" id="ProtNLM"/>
    </source>
</evidence>
<name>A0A2U3E509_PURLI</name>
<dbReference type="CDD" id="cd10170">
    <property type="entry name" value="ASKHA_NBD_HSP70"/>
    <property type="match status" value="1"/>
</dbReference>
<accession>A0A2U3E509</accession>
<dbReference type="Gene3D" id="3.30.420.40">
    <property type="match status" value="2"/>
</dbReference>
<feature type="compositionally biased region" description="Basic and acidic residues" evidence="1">
    <location>
        <begin position="239"/>
        <end position="248"/>
    </location>
</feature>
<dbReference type="AlphaFoldDB" id="A0A2U3E509"/>
<feature type="region of interest" description="Disordered" evidence="1">
    <location>
        <begin position="1046"/>
        <end position="1069"/>
    </location>
</feature>
<gene>
    <name evidence="2" type="ORF">PCL_00504</name>
</gene>
<protein>
    <recommendedName>
        <fullName evidence="4">Hsp70 family chaperone</fullName>
    </recommendedName>
</protein>
<evidence type="ECO:0000313" key="2">
    <source>
        <dbReference type="EMBL" id="PWI69592.1"/>
    </source>
</evidence>
<feature type="compositionally biased region" description="Polar residues" evidence="1">
    <location>
        <begin position="207"/>
        <end position="237"/>
    </location>
</feature>
<dbReference type="PANTHER" id="PTHR14187:SF5">
    <property type="entry name" value="HEAT SHOCK 70 KDA PROTEIN 12A"/>
    <property type="match status" value="1"/>
</dbReference>
<dbReference type="InterPro" id="IPR043129">
    <property type="entry name" value="ATPase_NBD"/>
</dbReference>
<feature type="compositionally biased region" description="Basic and acidic residues" evidence="1">
    <location>
        <begin position="492"/>
        <end position="505"/>
    </location>
</feature>
<dbReference type="Gene3D" id="3.90.640.10">
    <property type="entry name" value="Actin, Chain A, domain 4"/>
    <property type="match status" value="1"/>
</dbReference>
<comment type="caution">
    <text evidence="2">The sequence shown here is derived from an EMBL/GenBank/DDBJ whole genome shotgun (WGS) entry which is preliminary data.</text>
</comment>
<evidence type="ECO:0000256" key="1">
    <source>
        <dbReference type="SAM" id="MobiDB-lite"/>
    </source>
</evidence>
<proteinExistence type="predicted"/>
<dbReference type="Proteomes" id="UP000245956">
    <property type="component" value="Unassembled WGS sequence"/>
</dbReference>
<evidence type="ECO:0000313" key="3">
    <source>
        <dbReference type="Proteomes" id="UP000245956"/>
    </source>
</evidence>
<feature type="compositionally biased region" description="Polar residues" evidence="1">
    <location>
        <begin position="468"/>
        <end position="491"/>
    </location>
</feature>
<dbReference type="EMBL" id="LCWV01000011">
    <property type="protein sequence ID" value="PWI69592.1"/>
    <property type="molecule type" value="Genomic_DNA"/>
</dbReference>
<reference evidence="2 3" key="1">
    <citation type="journal article" date="2016" name="Front. Microbiol.">
        <title>Genome and transcriptome sequences reveal the specific parasitism of the nematophagous Purpureocillium lilacinum 36-1.</title>
        <authorList>
            <person name="Xie J."/>
            <person name="Li S."/>
            <person name="Mo C."/>
            <person name="Xiao X."/>
            <person name="Peng D."/>
            <person name="Wang G."/>
            <person name="Xiao Y."/>
        </authorList>
    </citation>
    <scope>NUCLEOTIDE SEQUENCE [LARGE SCALE GENOMIC DNA]</scope>
    <source>
        <strain evidence="2 3">36-1</strain>
    </source>
</reference>
<sequence length="1239" mass="139389">MLPLRTSNTMEARSISTLAKHCSELLARWLDSVGTFPDQVLQVENLLFRFNLWAENNSAFSEGRDSLDWRLRKASLPHNVIVDLLEDLSAVVLGHVAPKQSEVDQHENAGTLLDQLFRFTRAVRRSGALKRFVRAADYFELVEIDGIVVNLTLKFREGVQAYLDMMFKSTSQELRGRLLETICLRQQNFAYLRSQRKKGSSHVAPTRSASQTGSRLGSAFSTTGRSTYQSQRSAQHQPASDRKRDDKAKRRAAPASATTFNTNALPTIDGPTLDKPEADYALEDLPRRPKILPATWHKEVECPYCLLACDHTEFTDAGWPRHVIQDLMPFICVQERCHVPNSLYGSTAAWMSHMKTEHARHGWICMDRSHTSSVQFTDMLEFRRHMQEHEDDLSEGELDNIVEESYGVLSSGDVFDECPLCDEYNDEAPDSIDLEHHISSHLLMLSQISLSGHDLGSDMELESESDHTTSQGRIPSDVASAQQSRQLTGSHADSRDETNSQYRDEQPEEQQNTGVDNHGNVPEESEIISSNPGDWEFMRARKFAYDPSTDKVVKRFAEALRLGEEYRSPYPDRGARVDRGLDVDNLDEAEGVEQRTPMEGPAQIEVDTRFSAKDGSSPARHSGGRFLVAIHVGTTCASVAYADIDEGDKQRIAVHWDAEFTTEQVSTTLYGETDEAGLTSWRWRPPLKRRSSSTLELDITPPEPPILKSFKLGVFPSSYPSFASRMARYHLAKASWRTRGQCLNLMTDYLKTLKSTIDDVVIEANGGRAEDPLVDYILTVPELWESNERESLRECAAEALLGYGSMKEAVALIGEQSVQQSLQLIVESEALVTFIVASMPPTGVEKGDLFLICDAGGCMVTVSTYEIRSSKLALRRNIVDSGVLGDTLLDGTFEDYLRSKEGLKHIDWDQGNGRRLMEHAIANFNAEIKHAFDGVDERAPFLISAGPVMDDDLVISIQAAEIRTKVFDPVVSGICDLIHDHMNVAELQRLSERNRGVRTLYLAGGFGENEYLKKRIQATVGNEVRVVRIEHSQTAVVRGALMDGQRRARQTGRYPSQPLTVKPKGPARPPQVIAREANRHYGIREVVQYDPQNPLHSVDRRKRSAGSWTIEVMKWFVKKGEEIREPRSFEFAYEIRRSELGERRKIPCDIYTSVDDIAPPFPHTETHPVPGLERPTIMLKIPSDGMHVLASKRFSSMVLECNIHMMFDSSIAAFVFGFSDVRQGPADIEWRNIEWMNIG</sequence>
<organism evidence="2 3">
    <name type="scientific">Purpureocillium lilacinum</name>
    <name type="common">Paecilomyces lilacinus</name>
    <dbReference type="NCBI Taxonomy" id="33203"/>
    <lineage>
        <taxon>Eukaryota</taxon>
        <taxon>Fungi</taxon>
        <taxon>Dikarya</taxon>
        <taxon>Ascomycota</taxon>
        <taxon>Pezizomycotina</taxon>
        <taxon>Sordariomycetes</taxon>
        <taxon>Hypocreomycetidae</taxon>
        <taxon>Hypocreales</taxon>
        <taxon>Ophiocordycipitaceae</taxon>
        <taxon>Purpureocillium</taxon>
    </lineage>
</organism>
<feature type="region of interest" description="Disordered" evidence="1">
    <location>
        <begin position="195"/>
        <end position="272"/>
    </location>
</feature>
<dbReference type="SUPFAM" id="SSF53067">
    <property type="entry name" value="Actin-like ATPase domain"/>
    <property type="match status" value="1"/>
</dbReference>